<dbReference type="Proteomes" id="UP000565441">
    <property type="component" value="Unassembled WGS sequence"/>
</dbReference>
<dbReference type="GO" id="GO:0005737">
    <property type="term" value="C:cytoplasm"/>
    <property type="evidence" value="ECO:0007669"/>
    <property type="project" value="UniProtKB-SubCell"/>
</dbReference>
<comment type="subcellular location">
    <subcellularLocation>
        <location evidence="2">Cytoplasm</location>
    </subcellularLocation>
    <subcellularLocation>
        <location evidence="1">Nucleus</location>
    </subcellularLocation>
</comment>
<dbReference type="PANTHER" id="PTHR20531:SF1">
    <property type="entry name" value="N-ALPHA-ACETYLTRANSFERASE 40"/>
    <property type="match status" value="1"/>
</dbReference>
<comment type="catalytic activity">
    <reaction evidence="10">
        <text>N-terminal L-seryl-[histone H2A] + acetyl-CoA = N-terminal N(alpha)-acetyl-L-seryl-[histone H2A] + CoA + H(+)</text>
        <dbReference type="Rhea" id="RHEA:50600"/>
        <dbReference type="Rhea" id="RHEA-COMP:12742"/>
        <dbReference type="Rhea" id="RHEA-COMP:12744"/>
        <dbReference type="ChEBI" id="CHEBI:15378"/>
        <dbReference type="ChEBI" id="CHEBI:57287"/>
        <dbReference type="ChEBI" id="CHEBI:57288"/>
        <dbReference type="ChEBI" id="CHEBI:64738"/>
        <dbReference type="ChEBI" id="CHEBI:83690"/>
        <dbReference type="EC" id="2.3.1.257"/>
    </reaction>
</comment>
<evidence type="ECO:0000313" key="13">
    <source>
        <dbReference type="EMBL" id="KAF5377495.1"/>
    </source>
</evidence>
<dbReference type="GO" id="GO:0005634">
    <property type="term" value="C:nucleus"/>
    <property type="evidence" value="ECO:0007669"/>
    <property type="project" value="UniProtKB-SubCell"/>
</dbReference>
<evidence type="ECO:0000259" key="12">
    <source>
        <dbReference type="PROSITE" id="PS51186"/>
    </source>
</evidence>
<dbReference type="InterPro" id="IPR016181">
    <property type="entry name" value="Acyl_CoA_acyltransferase"/>
</dbReference>
<evidence type="ECO:0000256" key="1">
    <source>
        <dbReference type="ARBA" id="ARBA00004123"/>
    </source>
</evidence>
<keyword evidence="9" id="KW-0012">Acyltransferase</keyword>
<keyword evidence="7" id="KW-0808">Transferase</keyword>
<keyword evidence="14" id="KW-1185">Reference proteome</keyword>
<dbReference type="EMBL" id="JAACJP010000023">
    <property type="protein sequence ID" value="KAF5377495.1"/>
    <property type="molecule type" value="Genomic_DNA"/>
</dbReference>
<protein>
    <recommendedName>
        <fullName evidence="5">N-alpha-acetyltransferase 40</fullName>
        <ecNumber evidence="4">2.3.1.257</ecNumber>
    </recommendedName>
</protein>
<dbReference type="Pfam" id="PF00583">
    <property type="entry name" value="Acetyltransf_1"/>
    <property type="match status" value="1"/>
</dbReference>
<evidence type="ECO:0000256" key="7">
    <source>
        <dbReference type="ARBA" id="ARBA00022679"/>
    </source>
</evidence>
<evidence type="ECO:0000256" key="6">
    <source>
        <dbReference type="ARBA" id="ARBA00022490"/>
    </source>
</evidence>
<keyword evidence="8" id="KW-0539">Nucleus</keyword>
<sequence length="233" mass="26539">MMKAYKLSCRPSSCVCQGQTRSTCLTSTNVLMPNSSLVRKANKVSSSQLLGALSGLHTTRILRVLLSAELREPEKDAIWRVFEDNMHNLYSQSSFGWDPPSKRAELFDPLSRFVLIETDGHMVAFSMFRFESEEDEDVLYCYDLQIHRSQQRNGLGTLLIHALEAIGTAWRMQKVALTVFKTNLSAIKFYEAAGYYLIFTMDETSPNYLEDGENSDDLEYVDYDILSKRLALS</sequence>
<evidence type="ECO:0000256" key="2">
    <source>
        <dbReference type="ARBA" id="ARBA00004496"/>
    </source>
</evidence>
<dbReference type="OrthoDB" id="424551at2759"/>
<dbReference type="AlphaFoldDB" id="A0A8H5M173"/>
<evidence type="ECO:0000256" key="4">
    <source>
        <dbReference type="ARBA" id="ARBA00012950"/>
    </source>
</evidence>
<comment type="caution">
    <text evidence="13">The sequence shown here is derived from an EMBL/GenBank/DDBJ whole genome shotgun (WGS) entry which is preliminary data.</text>
</comment>
<dbReference type="EC" id="2.3.1.257" evidence="4"/>
<dbReference type="GO" id="GO:1990189">
    <property type="term" value="F:protein N-terminal-serine acetyltransferase activity"/>
    <property type="evidence" value="ECO:0007669"/>
    <property type="project" value="UniProtKB-EC"/>
</dbReference>
<dbReference type="InterPro" id="IPR000182">
    <property type="entry name" value="GNAT_dom"/>
</dbReference>
<evidence type="ECO:0000256" key="5">
    <source>
        <dbReference type="ARBA" id="ARBA00015043"/>
    </source>
</evidence>
<comment type="similarity">
    <text evidence="3">Belongs to the acetyltransferase family. NAA40 subfamily.</text>
</comment>
<name>A0A8H5M173_9AGAR</name>
<feature type="domain" description="N-acetyltransferase" evidence="12">
    <location>
        <begin position="76"/>
        <end position="225"/>
    </location>
</feature>
<dbReference type="GO" id="GO:0010485">
    <property type="term" value="F:histone H4 acetyltransferase activity"/>
    <property type="evidence" value="ECO:0007669"/>
    <property type="project" value="InterPro"/>
</dbReference>
<evidence type="ECO:0000313" key="14">
    <source>
        <dbReference type="Proteomes" id="UP000565441"/>
    </source>
</evidence>
<evidence type="ECO:0000256" key="9">
    <source>
        <dbReference type="ARBA" id="ARBA00023315"/>
    </source>
</evidence>
<dbReference type="PANTHER" id="PTHR20531">
    <property type="entry name" value="N-ALPHA-ACETYLTRANSFERASE 40"/>
    <property type="match status" value="1"/>
</dbReference>
<dbReference type="PROSITE" id="PS51186">
    <property type="entry name" value="GNAT"/>
    <property type="match status" value="1"/>
</dbReference>
<evidence type="ECO:0000256" key="10">
    <source>
        <dbReference type="ARBA" id="ARBA00047821"/>
    </source>
</evidence>
<dbReference type="SUPFAM" id="SSF55729">
    <property type="entry name" value="Acyl-CoA N-acyltransferases (Nat)"/>
    <property type="match status" value="1"/>
</dbReference>
<dbReference type="Gene3D" id="3.40.630.30">
    <property type="match status" value="1"/>
</dbReference>
<keyword evidence="6" id="KW-0963">Cytoplasm</keyword>
<accession>A0A8H5M173</accession>
<proteinExistence type="inferred from homology"/>
<reference evidence="13 14" key="1">
    <citation type="journal article" date="2020" name="ISME J.">
        <title>Uncovering the hidden diversity of litter-decomposition mechanisms in mushroom-forming fungi.</title>
        <authorList>
            <person name="Floudas D."/>
            <person name="Bentzer J."/>
            <person name="Ahren D."/>
            <person name="Johansson T."/>
            <person name="Persson P."/>
            <person name="Tunlid A."/>
        </authorList>
    </citation>
    <scope>NUCLEOTIDE SEQUENCE [LARGE SCALE GENOMIC DNA]</scope>
    <source>
        <strain evidence="13 14">CBS 661.87</strain>
    </source>
</reference>
<comment type="catalytic activity">
    <reaction evidence="11">
        <text>N-terminal L-seryl-[histone H4] + acetyl-CoA = N-terminal N(alpha)-acetyl-L-seryl-[histone H4] + CoA + H(+)</text>
        <dbReference type="Rhea" id="RHEA:50596"/>
        <dbReference type="Rhea" id="RHEA-COMP:12740"/>
        <dbReference type="Rhea" id="RHEA-COMP:12743"/>
        <dbReference type="ChEBI" id="CHEBI:15378"/>
        <dbReference type="ChEBI" id="CHEBI:57287"/>
        <dbReference type="ChEBI" id="CHEBI:57288"/>
        <dbReference type="ChEBI" id="CHEBI:64738"/>
        <dbReference type="ChEBI" id="CHEBI:83690"/>
        <dbReference type="EC" id="2.3.1.257"/>
    </reaction>
</comment>
<evidence type="ECO:0000256" key="11">
    <source>
        <dbReference type="ARBA" id="ARBA00049524"/>
    </source>
</evidence>
<dbReference type="GO" id="GO:0043998">
    <property type="term" value="F:histone H2A acetyltransferase activity"/>
    <property type="evidence" value="ECO:0007669"/>
    <property type="project" value="InterPro"/>
</dbReference>
<organism evidence="13 14">
    <name type="scientific">Tricholomella constricta</name>
    <dbReference type="NCBI Taxonomy" id="117010"/>
    <lineage>
        <taxon>Eukaryota</taxon>
        <taxon>Fungi</taxon>
        <taxon>Dikarya</taxon>
        <taxon>Basidiomycota</taxon>
        <taxon>Agaricomycotina</taxon>
        <taxon>Agaricomycetes</taxon>
        <taxon>Agaricomycetidae</taxon>
        <taxon>Agaricales</taxon>
        <taxon>Tricholomatineae</taxon>
        <taxon>Lyophyllaceae</taxon>
        <taxon>Tricholomella</taxon>
    </lineage>
</organism>
<evidence type="ECO:0000256" key="3">
    <source>
        <dbReference type="ARBA" id="ARBA00008870"/>
    </source>
</evidence>
<dbReference type="InterPro" id="IPR039949">
    <property type="entry name" value="NAA40"/>
</dbReference>
<evidence type="ECO:0000256" key="8">
    <source>
        <dbReference type="ARBA" id="ARBA00023242"/>
    </source>
</evidence>
<gene>
    <name evidence="13" type="ORF">D9615_005342</name>
</gene>